<dbReference type="SUPFAM" id="SSF81321">
    <property type="entry name" value="Family A G protein-coupled receptor-like"/>
    <property type="match status" value="2"/>
</dbReference>
<dbReference type="GO" id="GO:0016020">
    <property type="term" value="C:membrane"/>
    <property type="evidence" value="ECO:0007669"/>
    <property type="project" value="UniProtKB-SubCell"/>
</dbReference>
<keyword evidence="10" id="KW-1185">Reference proteome</keyword>
<feature type="domain" description="G-protein coupled receptors family 1 profile" evidence="7">
    <location>
        <begin position="23"/>
        <end position="324"/>
    </location>
</feature>
<comment type="subcellular location">
    <subcellularLocation>
        <location evidence="1">Membrane</location>
    </subcellularLocation>
</comment>
<dbReference type="CDD" id="cd00637">
    <property type="entry name" value="7tm_classA_rhodopsin-like"/>
    <property type="match status" value="1"/>
</dbReference>
<sequence length="462" mass="53701">MLETTAQFIGIIYIITGTIGFLFNIITLLMIAVNRAFRLSAYTMMANLALADAIMMVIAGIVCGFRIVSSKNHWLLNVESISQMERSNSSEIDRNFLPPKTYQKQFLQGDDQSQFNDFSKDWNDAISQNISEIIEVFAVKILSFALIIAWTASICSYAFLGLNRCIAICFYRTRAKTFNRISTALICSGITWAIGIFTACLGTIPDSLIGYRSDMLTISIFLTITLFLNFTSISVQWICSTLVMRKIIMVRKKISHNKLNVNSANRFKKQARLTFQFFYPSMICTISSIIYFAKPFLTNILSWWQFFILHAIWLFHHMCNPFIYAYFNECMRKSYQSWLTCSKIRLCIRRYKRRFINLHGRRFTNARRQNYSVDNQLSKRSTKYQSNFVRNSLQLQSRNFEQLCEFMMRVNPMNYGSEGWTESSDEEEKNFTEKHMSKSNGQTTVLKFSRKNLKKCAQNASL</sequence>
<evidence type="ECO:0000259" key="7">
    <source>
        <dbReference type="PROSITE" id="PS50262"/>
    </source>
</evidence>
<dbReference type="Proteomes" id="UP000038040">
    <property type="component" value="Unplaced"/>
</dbReference>
<dbReference type="AlphaFoldDB" id="A0A0N4U6V6"/>
<evidence type="ECO:0000256" key="2">
    <source>
        <dbReference type="ARBA" id="ARBA00022692"/>
    </source>
</evidence>
<dbReference type="PRINTS" id="PR00237">
    <property type="entry name" value="GPCRRHODOPSN"/>
</dbReference>
<evidence type="ECO:0000256" key="5">
    <source>
        <dbReference type="SAM" id="MobiDB-lite"/>
    </source>
</evidence>
<protein>
    <submittedName>
        <fullName evidence="11">G_PROTEIN_RECEP_F1_2 domain-containing protein</fullName>
    </submittedName>
</protein>
<feature type="transmembrane region" description="Helical" evidence="6">
    <location>
        <begin position="137"/>
        <end position="160"/>
    </location>
</feature>
<dbReference type="OrthoDB" id="5873683at2759"/>
<feature type="transmembrane region" description="Helical" evidence="6">
    <location>
        <begin position="303"/>
        <end position="327"/>
    </location>
</feature>
<organism evidence="9 11">
    <name type="scientific">Dracunculus medinensis</name>
    <name type="common">Guinea worm</name>
    <dbReference type="NCBI Taxonomy" id="318479"/>
    <lineage>
        <taxon>Eukaryota</taxon>
        <taxon>Metazoa</taxon>
        <taxon>Ecdysozoa</taxon>
        <taxon>Nematoda</taxon>
        <taxon>Chromadorea</taxon>
        <taxon>Rhabditida</taxon>
        <taxon>Spirurina</taxon>
        <taxon>Dracunculoidea</taxon>
        <taxon>Dracunculidae</taxon>
        <taxon>Dracunculus</taxon>
    </lineage>
</organism>
<evidence type="ECO:0000313" key="9">
    <source>
        <dbReference type="Proteomes" id="UP000038040"/>
    </source>
</evidence>
<dbReference type="Gene3D" id="1.20.1070.10">
    <property type="entry name" value="Rhodopsin 7-helix transmembrane proteins"/>
    <property type="match status" value="2"/>
</dbReference>
<feature type="region of interest" description="Disordered" evidence="5">
    <location>
        <begin position="418"/>
        <end position="442"/>
    </location>
</feature>
<dbReference type="InterPro" id="IPR000276">
    <property type="entry name" value="GPCR_Rhodpsn"/>
</dbReference>
<dbReference type="Proteomes" id="UP000274756">
    <property type="component" value="Unassembled WGS sequence"/>
</dbReference>
<feature type="transmembrane region" description="Helical" evidence="6">
    <location>
        <begin position="6"/>
        <end position="33"/>
    </location>
</feature>
<proteinExistence type="predicted"/>
<keyword evidence="2 6" id="KW-0812">Transmembrane</keyword>
<dbReference type="EMBL" id="UYYG01001158">
    <property type="protein sequence ID" value="VDN57071.1"/>
    <property type="molecule type" value="Genomic_DNA"/>
</dbReference>
<reference evidence="8 10" key="2">
    <citation type="submission" date="2018-11" db="EMBL/GenBank/DDBJ databases">
        <authorList>
            <consortium name="Pathogen Informatics"/>
        </authorList>
    </citation>
    <scope>NUCLEOTIDE SEQUENCE [LARGE SCALE GENOMIC DNA]</scope>
</reference>
<dbReference type="InterPro" id="IPR017452">
    <property type="entry name" value="GPCR_Rhodpsn_7TM"/>
</dbReference>
<evidence type="ECO:0000256" key="1">
    <source>
        <dbReference type="ARBA" id="ARBA00004370"/>
    </source>
</evidence>
<evidence type="ECO:0000256" key="6">
    <source>
        <dbReference type="SAM" id="Phobius"/>
    </source>
</evidence>
<reference evidence="11" key="1">
    <citation type="submission" date="2017-02" db="UniProtKB">
        <authorList>
            <consortium name="WormBaseParasite"/>
        </authorList>
    </citation>
    <scope>IDENTIFICATION</scope>
</reference>
<feature type="transmembrane region" description="Helical" evidence="6">
    <location>
        <begin position="181"/>
        <end position="204"/>
    </location>
</feature>
<keyword evidence="4 6" id="KW-0472">Membrane</keyword>
<evidence type="ECO:0000256" key="3">
    <source>
        <dbReference type="ARBA" id="ARBA00022989"/>
    </source>
</evidence>
<evidence type="ECO:0000313" key="8">
    <source>
        <dbReference type="EMBL" id="VDN57071.1"/>
    </source>
</evidence>
<dbReference type="WBParaSite" id="DME_0000268401-mRNA-1">
    <property type="protein sequence ID" value="DME_0000268401-mRNA-1"/>
    <property type="gene ID" value="DME_0000268401"/>
</dbReference>
<evidence type="ECO:0000313" key="10">
    <source>
        <dbReference type="Proteomes" id="UP000274756"/>
    </source>
</evidence>
<dbReference type="InterPro" id="IPR019430">
    <property type="entry name" value="7TM_GPCR_serpentine_rcpt_Srx"/>
</dbReference>
<evidence type="ECO:0000256" key="4">
    <source>
        <dbReference type="ARBA" id="ARBA00023136"/>
    </source>
</evidence>
<dbReference type="Pfam" id="PF10328">
    <property type="entry name" value="7TM_GPCR_Srx"/>
    <property type="match status" value="1"/>
</dbReference>
<feature type="transmembrane region" description="Helical" evidence="6">
    <location>
        <begin position="277"/>
        <end position="297"/>
    </location>
</feature>
<dbReference type="GO" id="GO:0004930">
    <property type="term" value="F:G protein-coupled receptor activity"/>
    <property type="evidence" value="ECO:0007669"/>
    <property type="project" value="InterPro"/>
</dbReference>
<feature type="transmembrane region" description="Helical" evidence="6">
    <location>
        <begin position="45"/>
        <end position="68"/>
    </location>
</feature>
<dbReference type="PROSITE" id="PS50262">
    <property type="entry name" value="G_PROTEIN_RECEP_F1_2"/>
    <property type="match status" value="1"/>
</dbReference>
<dbReference type="PANTHER" id="PTHR23017:SF3">
    <property type="entry name" value="G-PROTEIN COUPLED RECEPTORS FAMILY 1 PROFILE DOMAIN-CONTAINING PROTEIN"/>
    <property type="match status" value="1"/>
</dbReference>
<evidence type="ECO:0000313" key="11">
    <source>
        <dbReference type="WBParaSite" id="DME_0000268401-mRNA-1"/>
    </source>
</evidence>
<keyword evidence="3 6" id="KW-1133">Transmembrane helix</keyword>
<gene>
    <name evidence="8" type="ORF">DME_LOCUS7044</name>
</gene>
<feature type="transmembrane region" description="Helical" evidence="6">
    <location>
        <begin position="216"/>
        <end position="243"/>
    </location>
</feature>
<dbReference type="PANTHER" id="PTHR23017">
    <property type="entry name" value="SERPENTINE RECEPTOR, CLASS X"/>
    <property type="match status" value="1"/>
</dbReference>
<name>A0A0N4U6V6_DRAME</name>
<accession>A0A0N4U6V6</accession>